<feature type="signal peptide" evidence="2">
    <location>
        <begin position="1"/>
        <end position="30"/>
    </location>
</feature>
<dbReference type="OrthoDB" id="3996671at2"/>
<keyword evidence="2" id="KW-0732">Signal</keyword>
<feature type="transmembrane region" description="Helical" evidence="1">
    <location>
        <begin position="394"/>
        <end position="412"/>
    </location>
</feature>
<reference evidence="3 4" key="1">
    <citation type="submission" date="2015-10" db="EMBL/GenBank/DDBJ databases">
        <title>Draft genome sequence of Streptomyces bungoensis DSM 41781, type strain for the species Streptomyces bungoensis.</title>
        <authorList>
            <person name="Ruckert C."/>
            <person name="Winkler A."/>
            <person name="Kalinowski J."/>
            <person name="Kampfer P."/>
            <person name="Glaeser S."/>
        </authorList>
    </citation>
    <scope>NUCLEOTIDE SEQUENCE [LARGE SCALE GENOMIC DNA]</scope>
    <source>
        <strain evidence="3 4">DSM 41781</strain>
    </source>
</reference>
<proteinExistence type="predicted"/>
<feature type="transmembrane region" description="Helical" evidence="1">
    <location>
        <begin position="332"/>
        <end position="351"/>
    </location>
</feature>
<accession>A0A101TB83</accession>
<keyword evidence="4" id="KW-1185">Reference proteome</keyword>
<feature type="transmembrane region" description="Helical" evidence="1">
    <location>
        <begin position="719"/>
        <end position="737"/>
    </location>
</feature>
<feature type="chain" id="PRO_5007107122" evidence="2">
    <location>
        <begin position="31"/>
        <end position="876"/>
    </location>
</feature>
<dbReference type="EMBL" id="LMWX01000008">
    <property type="protein sequence ID" value="KUN89048.1"/>
    <property type="molecule type" value="Genomic_DNA"/>
</dbReference>
<comment type="caution">
    <text evidence="3">The sequence shown here is derived from an EMBL/GenBank/DDBJ whole genome shotgun (WGS) entry which is preliminary data.</text>
</comment>
<evidence type="ECO:0000313" key="4">
    <source>
        <dbReference type="Proteomes" id="UP000053024"/>
    </source>
</evidence>
<evidence type="ECO:0000256" key="2">
    <source>
        <dbReference type="SAM" id="SignalP"/>
    </source>
</evidence>
<feature type="transmembrane region" description="Helical" evidence="1">
    <location>
        <begin position="457"/>
        <end position="475"/>
    </location>
</feature>
<feature type="transmembrane region" description="Helical" evidence="1">
    <location>
        <begin position="825"/>
        <end position="852"/>
    </location>
</feature>
<feature type="transmembrane region" description="Helical" evidence="1">
    <location>
        <begin position="302"/>
        <end position="320"/>
    </location>
</feature>
<feature type="transmembrane region" description="Helical" evidence="1">
    <location>
        <begin position="678"/>
        <end position="699"/>
    </location>
</feature>
<feature type="transmembrane region" description="Helical" evidence="1">
    <location>
        <begin position="221"/>
        <end position="241"/>
    </location>
</feature>
<dbReference type="STRING" id="285568.AQJ66_06210"/>
<evidence type="ECO:0000313" key="3">
    <source>
        <dbReference type="EMBL" id="KUN89048.1"/>
    </source>
</evidence>
<organism evidence="3 4">
    <name type="scientific">Streptomyces bungoensis</name>
    <dbReference type="NCBI Taxonomy" id="285568"/>
    <lineage>
        <taxon>Bacteria</taxon>
        <taxon>Bacillati</taxon>
        <taxon>Actinomycetota</taxon>
        <taxon>Actinomycetes</taxon>
        <taxon>Kitasatosporales</taxon>
        <taxon>Streptomycetaceae</taxon>
        <taxon>Streptomyces</taxon>
    </lineage>
</organism>
<feature type="transmembrane region" description="Helical" evidence="1">
    <location>
        <begin position="508"/>
        <end position="526"/>
    </location>
</feature>
<gene>
    <name evidence="3" type="ORF">AQJ66_06210</name>
</gene>
<dbReference type="Proteomes" id="UP000053024">
    <property type="component" value="Unassembled WGS sequence"/>
</dbReference>
<feature type="transmembrane region" description="Helical" evidence="1">
    <location>
        <begin position="253"/>
        <end position="272"/>
    </location>
</feature>
<feature type="transmembrane region" description="Helical" evidence="1">
    <location>
        <begin position="432"/>
        <end position="450"/>
    </location>
</feature>
<name>A0A101TB83_9ACTN</name>
<feature type="transmembrane region" description="Helical" evidence="1">
    <location>
        <begin position="363"/>
        <end position="382"/>
    </location>
</feature>
<feature type="transmembrane region" description="Helical" evidence="1">
    <location>
        <begin position="781"/>
        <end position="804"/>
    </location>
</feature>
<keyword evidence="1" id="KW-0812">Transmembrane</keyword>
<dbReference type="RefSeq" id="WP_061917751.1">
    <property type="nucleotide sequence ID" value="NZ_KQ948852.1"/>
</dbReference>
<keyword evidence="1" id="KW-0472">Membrane</keyword>
<protein>
    <submittedName>
        <fullName evidence="3">Uncharacterized protein</fullName>
    </submittedName>
</protein>
<dbReference type="AlphaFoldDB" id="A0A101TB83"/>
<keyword evidence="1" id="KW-1133">Transmembrane helix</keyword>
<sequence length="876" mass="92330">MAFGVCWKRAGGAVVLTAVMVLLCAGHAGAAPDEATVTVTLAWDAKRHAVTATEEFDTYLAPHSSELARIREPNGAAGAEPGDMTPMPEPRVVIGGLSFPFGARRGPTSRRVTQPSADAPAHVVEKATYVGDRLPGQSTAVVKVDIWVGDALIGKGGPSHGVVVLRTPGWQTSALSGQVASQSSGEITWHVRGTEAAGAIVKRQLVTTGLPLYRRQHQSELFVALSLAVAGMAVSSAGVVGRLVPSGARGRSQAVVGAIAVITVVLAVVPYARQRTSVLGPGSQPQSIGWGYPPPESLWNPGPLLGLWLWCLLPLACWFLMRRTVTGRPPSWPALIGGALVPPFALLVLLSAPSPEEPDEWTVIRWLLFAAAAAFVGVVLLNRIFRPPNTVRHWIFTLWVLGLIAAQLWLLIHESVLNSGDLYTVRRGGLVLLLAWPPAAVCAALLPVAVGRPVRPVWRAVTFTLVWAAMWSPYWGAHTQIFFEYDTLASRQRYGTIATIPATPYSGYFGFPFLVVTVVTLAFVVVHLVRSGAAGRAAGPRGGVVLVGAAACAYGNPSLRSLTSWGSALAVLWAAVIWYVVTPPGSEAQAVALGRVSRAGHARLVAGWIRTRLVWESRGDFQRSARSELAAGQMTQAQFGARWQALEIPGAGADPGDRLARARTAALGSAAGVTAGRAGAIGACVAQILALPWALYESIGHRTLGADQMMPFGLDDAALALRFAHWALYGFVFGCFYPRLRGATPVAKAVVLLLAVMPIEVLPAVMLAVDPQYSAAPSWRALVLACAGTAGQSFVVCVGMGLVWEARLARIAGVSWRQLRDFRRVAAVTLPAGTVVVAAATAFATALAGTWAEQVVVPRPPVTSSATPSGQSSPSP</sequence>
<evidence type="ECO:0000256" key="1">
    <source>
        <dbReference type="SAM" id="Phobius"/>
    </source>
</evidence>
<feature type="transmembrane region" description="Helical" evidence="1">
    <location>
        <begin position="749"/>
        <end position="769"/>
    </location>
</feature>